<dbReference type="Gene3D" id="1.10.3720.10">
    <property type="entry name" value="MetI-like"/>
    <property type="match status" value="1"/>
</dbReference>
<evidence type="ECO:0000256" key="7">
    <source>
        <dbReference type="RuleBase" id="RU363032"/>
    </source>
</evidence>
<feature type="transmembrane region" description="Helical" evidence="7">
    <location>
        <begin position="294"/>
        <end position="320"/>
    </location>
</feature>
<evidence type="ECO:0000256" key="6">
    <source>
        <dbReference type="ARBA" id="ARBA00023136"/>
    </source>
</evidence>
<feature type="domain" description="ABC transmembrane type-1" evidence="8">
    <location>
        <begin position="100"/>
        <end position="313"/>
    </location>
</feature>
<dbReference type="EMBL" id="LT629772">
    <property type="protein sequence ID" value="SDT35711.1"/>
    <property type="molecule type" value="Genomic_DNA"/>
</dbReference>
<dbReference type="InterPro" id="IPR035906">
    <property type="entry name" value="MetI-like_sf"/>
</dbReference>
<dbReference type="SUPFAM" id="SSF161098">
    <property type="entry name" value="MetI-like"/>
    <property type="match status" value="1"/>
</dbReference>
<keyword evidence="10" id="KW-1185">Reference proteome</keyword>
<evidence type="ECO:0000313" key="10">
    <source>
        <dbReference type="Proteomes" id="UP000199103"/>
    </source>
</evidence>
<evidence type="ECO:0000256" key="5">
    <source>
        <dbReference type="ARBA" id="ARBA00022989"/>
    </source>
</evidence>
<evidence type="ECO:0000256" key="3">
    <source>
        <dbReference type="ARBA" id="ARBA00022475"/>
    </source>
</evidence>
<dbReference type="PANTHER" id="PTHR43376:SF1">
    <property type="entry name" value="OLIGOPEPTIDE TRANSPORT SYSTEM PERMEASE PROTEIN"/>
    <property type="match status" value="1"/>
</dbReference>
<proteinExistence type="inferred from homology"/>
<reference evidence="9 10" key="1">
    <citation type="submission" date="2016-10" db="EMBL/GenBank/DDBJ databases">
        <authorList>
            <person name="de Groot N.N."/>
        </authorList>
    </citation>
    <scope>NUCLEOTIDE SEQUENCE [LARGE SCALE GENOMIC DNA]</scope>
    <source>
        <strain evidence="9 10">DSM 21800</strain>
    </source>
</reference>
<dbReference type="PROSITE" id="PS50928">
    <property type="entry name" value="ABC_TM1"/>
    <property type="match status" value="1"/>
</dbReference>
<dbReference type="Pfam" id="PF19300">
    <property type="entry name" value="BPD_transp_1_N"/>
    <property type="match status" value="1"/>
</dbReference>
<keyword evidence="4 7" id="KW-0812">Transmembrane</keyword>
<protein>
    <submittedName>
        <fullName evidence="9">Peptide/nickel transport system permease protein</fullName>
    </submittedName>
</protein>
<dbReference type="Proteomes" id="UP000199103">
    <property type="component" value="Chromosome I"/>
</dbReference>
<feature type="transmembrane region" description="Helical" evidence="7">
    <location>
        <begin position="248"/>
        <end position="274"/>
    </location>
</feature>
<keyword evidence="3" id="KW-1003">Cell membrane</keyword>
<dbReference type="RefSeq" id="WP_091529366.1">
    <property type="nucleotide sequence ID" value="NZ_LT629772.1"/>
</dbReference>
<comment type="subcellular location">
    <subcellularLocation>
        <location evidence="1 7">Cell membrane</location>
        <topology evidence="1 7">Multi-pass membrane protein</topology>
    </subcellularLocation>
</comment>
<sequence>MRFIVRRLGFFVITLWVALTVNFFVPRLMPGNPAEAMMARYKGRVNPEALKALEVAFGLNTHKPLPVQYVEYLGNTLTGDFGTSLTFFPQPVSQVVAQALPWTLGLVGITTVVAFVVGTGIGVIGGWRRNGAVDSVLPPVFVITSALPYFWVGLILIMAFSLGTNGALPNDGGYDPILDPGFNAEFVVDVIKHAILPSISILVVSIGGWILTMRNNVVTTLAEDYIRMARAKGIADRKIMINYAARNAVLPNLSGFAMSLGFVVSGSILVEYTFNYPGVGYMLLSSVNNQDYPLMQALFVLITVTVLVAVLISDFLTAWLDPRVRTAG</sequence>
<dbReference type="InterPro" id="IPR045621">
    <property type="entry name" value="BPD_transp_1_N"/>
</dbReference>
<evidence type="ECO:0000256" key="1">
    <source>
        <dbReference type="ARBA" id="ARBA00004651"/>
    </source>
</evidence>
<evidence type="ECO:0000256" key="2">
    <source>
        <dbReference type="ARBA" id="ARBA00022448"/>
    </source>
</evidence>
<feature type="transmembrane region" description="Helical" evidence="7">
    <location>
        <begin position="99"/>
        <end position="124"/>
    </location>
</feature>
<keyword evidence="6 7" id="KW-0472">Membrane</keyword>
<gene>
    <name evidence="9" type="ORF">SAMN04489812_5368</name>
</gene>
<feature type="transmembrane region" description="Helical" evidence="7">
    <location>
        <begin position="7"/>
        <end position="25"/>
    </location>
</feature>
<comment type="similarity">
    <text evidence="7">Belongs to the binding-protein-dependent transport system permease family.</text>
</comment>
<feature type="transmembrane region" description="Helical" evidence="7">
    <location>
        <begin position="190"/>
        <end position="211"/>
    </location>
</feature>
<keyword evidence="5 7" id="KW-1133">Transmembrane helix</keyword>
<dbReference type="CDD" id="cd06261">
    <property type="entry name" value="TM_PBP2"/>
    <property type="match status" value="1"/>
</dbReference>
<dbReference type="AlphaFoldDB" id="A0A1H1ZPH1"/>
<dbReference type="InterPro" id="IPR000515">
    <property type="entry name" value="MetI-like"/>
</dbReference>
<organism evidence="9 10">
    <name type="scientific">Microlunatus soli</name>
    <dbReference type="NCBI Taxonomy" id="630515"/>
    <lineage>
        <taxon>Bacteria</taxon>
        <taxon>Bacillati</taxon>
        <taxon>Actinomycetota</taxon>
        <taxon>Actinomycetes</taxon>
        <taxon>Propionibacteriales</taxon>
        <taxon>Propionibacteriaceae</taxon>
        <taxon>Microlunatus</taxon>
    </lineage>
</organism>
<dbReference type="Pfam" id="PF00528">
    <property type="entry name" value="BPD_transp_1"/>
    <property type="match status" value="1"/>
</dbReference>
<dbReference type="PANTHER" id="PTHR43376">
    <property type="entry name" value="OLIGOPEPTIDE TRANSPORT SYSTEM PERMEASE PROTEIN"/>
    <property type="match status" value="1"/>
</dbReference>
<evidence type="ECO:0000259" key="8">
    <source>
        <dbReference type="PROSITE" id="PS50928"/>
    </source>
</evidence>
<name>A0A1H1ZPH1_9ACTN</name>
<evidence type="ECO:0000313" key="9">
    <source>
        <dbReference type="EMBL" id="SDT35711.1"/>
    </source>
</evidence>
<dbReference type="OrthoDB" id="147688at2"/>
<dbReference type="STRING" id="630515.SAMN04489812_5368"/>
<feature type="transmembrane region" description="Helical" evidence="7">
    <location>
        <begin position="136"/>
        <end position="160"/>
    </location>
</feature>
<dbReference type="GO" id="GO:0005886">
    <property type="term" value="C:plasma membrane"/>
    <property type="evidence" value="ECO:0007669"/>
    <property type="project" value="UniProtKB-SubCell"/>
</dbReference>
<keyword evidence="2 7" id="KW-0813">Transport</keyword>
<evidence type="ECO:0000256" key="4">
    <source>
        <dbReference type="ARBA" id="ARBA00022692"/>
    </source>
</evidence>
<dbReference type="GO" id="GO:0055085">
    <property type="term" value="P:transmembrane transport"/>
    <property type="evidence" value="ECO:0007669"/>
    <property type="project" value="InterPro"/>
</dbReference>
<accession>A0A1H1ZPH1</accession>